<keyword evidence="5 8" id="KW-0808">Transferase</keyword>
<reference evidence="10" key="1">
    <citation type="submission" date="2022-06" db="EMBL/GenBank/DDBJ databases">
        <title>Alkalimarinus sp. nov., isolated from gut of a Alitta virens.</title>
        <authorList>
            <person name="Yang A.I."/>
            <person name="Shin N.-R."/>
        </authorList>
    </citation>
    <scope>NUCLEOTIDE SEQUENCE</scope>
    <source>
        <strain evidence="10">A2M4</strain>
    </source>
</reference>
<sequence>MQNIILHPPEDTDGSAVSALIERCPPLDTNSRYCNLLQCSHFGNTSVIAKADGKTVGFVSGYILPQANNTLFIWQVAVDSAARGTGLAQKMIRNIVERDVCANVSHIETTITNDNNASWALFERIAKHYNAPLIRSVMFDRTDHFAGAHDTEMLARIGPLKKADV</sequence>
<evidence type="ECO:0000256" key="4">
    <source>
        <dbReference type="ARBA" id="ARBA00017935"/>
    </source>
</evidence>
<dbReference type="CDD" id="cd04301">
    <property type="entry name" value="NAT_SF"/>
    <property type="match status" value="1"/>
</dbReference>
<dbReference type="EC" id="2.3.1.178" evidence="3 8"/>
<evidence type="ECO:0000256" key="7">
    <source>
        <dbReference type="ARBA" id="ARBA00048924"/>
    </source>
</evidence>
<dbReference type="InterPro" id="IPR016181">
    <property type="entry name" value="Acyl_CoA_acyltransferase"/>
</dbReference>
<gene>
    <name evidence="8 10" type="primary">ectA</name>
    <name evidence="10" type="ORF">NKI27_17310</name>
</gene>
<name>A0ABY6N1A1_9ALTE</name>
<dbReference type="RefSeq" id="WP_265047282.1">
    <property type="nucleotide sequence ID" value="NZ_CP100390.1"/>
</dbReference>
<dbReference type="InterPro" id="IPR012772">
    <property type="entry name" value="Ectoine_EctA"/>
</dbReference>
<protein>
    <recommendedName>
        <fullName evidence="4 8">L-2,4-diaminobutyric acid acetyltransferase</fullName>
        <shortName evidence="8">DABA acetyltransferase</shortName>
        <ecNumber evidence="3 8">2.3.1.178</ecNumber>
    </recommendedName>
</protein>
<dbReference type="Gene3D" id="3.40.630.30">
    <property type="match status" value="1"/>
</dbReference>
<dbReference type="NCBIfam" id="TIGR02406">
    <property type="entry name" value="ectoine_EctA"/>
    <property type="match status" value="1"/>
</dbReference>
<evidence type="ECO:0000256" key="8">
    <source>
        <dbReference type="RuleBase" id="RU365045"/>
    </source>
</evidence>
<evidence type="ECO:0000256" key="2">
    <source>
        <dbReference type="ARBA" id="ARBA00010712"/>
    </source>
</evidence>
<dbReference type="GO" id="GO:0033816">
    <property type="term" value="F:diaminobutyrate acetyltransferase activity"/>
    <property type="evidence" value="ECO:0007669"/>
    <property type="project" value="UniProtKB-EC"/>
</dbReference>
<evidence type="ECO:0000256" key="6">
    <source>
        <dbReference type="ARBA" id="ARBA00023315"/>
    </source>
</evidence>
<evidence type="ECO:0000313" key="10">
    <source>
        <dbReference type="EMBL" id="UZE95792.1"/>
    </source>
</evidence>
<organism evidence="10 11">
    <name type="scientific">Alkalimarinus alittae</name>
    <dbReference type="NCBI Taxonomy" id="2961619"/>
    <lineage>
        <taxon>Bacteria</taxon>
        <taxon>Pseudomonadati</taxon>
        <taxon>Pseudomonadota</taxon>
        <taxon>Gammaproteobacteria</taxon>
        <taxon>Alteromonadales</taxon>
        <taxon>Alteromonadaceae</taxon>
        <taxon>Alkalimarinus</taxon>
    </lineage>
</organism>
<comment type="function">
    <text evidence="8">Catalyzes the acetylation of L-2,4-diaminobutyrate (DABA) to gamma-N-acetyl-alpha,gamma-diaminobutyric acid (ADABA) with acetyl coenzyme A.</text>
</comment>
<dbReference type="Pfam" id="PF00583">
    <property type="entry name" value="Acetyltransf_1"/>
    <property type="match status" value="1"/>
</dbReference>
<keyword evidence="11" id="KW-1185">Reference proteome</keyword>
<dbReference type="InterPro" id="IPR000182">
    <property type="entry name" value="GNAT_dom"/>
</dbReference>
<feature type="domain" description="N-acetyltransferase" evidence="9">
    <location>
        <begin position="4"/>
        <end position="165"/>
    </location>
</feature>
<evidence type="ECO:0000259" key="9">
    <source>
        <dbReference type="PROSITE" id="PS51186"/>
    </source>
</evidence>
<comment type="catalytic activity">
    <reaction evidence="7 8">
        <text>L-2,4-diaminobutanoate + acetyl-CoA = (2S)-4-acetamido-2-aminobutanoate + CoA + H(+)</text>
        <dbReference type="Rhea" id="RHEA:16901"/>
        <dbReference type="ChEBI" id="CHEBI:15378"/>
        <dbReference type="ChEBI" id="CHEBI:57287"/>
        <dbReference type="ChEBI" id="CHEBI:57288"/>
        <dbReference type="ChEBI" id="CHEBI:58761"/>
        <dbReference type="ChEBI" id="CHEBI:58929"/>
        <dbReference type="EC" id="2.3.1.178"/>
    </reaction>
</comment>
<comment type="pathway">
    <text evidence="1 8">Amine and polyamine biosynthesis; ectoine biosynthesis; L-ectoine from L-aspartate 4-semialdehyde: step 2/3.</text>
</comment>
<comment type="similarity">
    <text evidence="2 8">Belongs to the acetyltransferase family. EctA subfamily.</text>
</comment>
<dbReference type="PROSITE" id="PS51186">
    <property type="entry name" value="GNAT"/>
    <property type="match status" value="1"/>
</dbReference>
<dbReference type="Proteomes" id="UP001163739">
    <property type="component" value="Chromosome"/>
</dbReference>
<evidence type="ECO:0000313" key="11">
    <source>
        <dbReference type="Proteomes" id="UP001163739"/>
    </source>
</evidence>
<proteinExistence type="inferred from homology"/>
<evidence type="ECO:0000256" key="1">
    <source>
        <dbReference type="ARBA" id="ARBA00004978"/>
    </source>
</evidence>
<evidence type="ECO:0000256" key="5">
    <source>
        <dbReference type="ARBA" id="ARBA00022679"/>
    </source>
</evidence>
<accession>A0ABY6N1A1</accession>
<dbReference type="EMBL" id="CP100390">
    <property type="protein sequence ID" value="UZE95792.1"/>
    <property type="molecule type" value="Genomic_DNA"/>
</dbReference>
<dbReference type="SUPFAM" id="SSF55729">
    <property type="entry name" value="Acyl-CoA N-acyltransferases (Nat)"/>
    <property type="match status" value="1"/>
</dbReference>
<evidence type="ECO:0000256" key="3">
    <source>
        <dbReference type="ARBA" id="ARBA00012355"/>
    </source>
</evidence>
<keyword evidence="6 8" id="KW-0012">Acyltransferase</keyword>